<accession>A0A261VEB7</accession>
<dbReference type="Pfam" id="PF10722">
    <property type="entry name" value="YbjN"/>
    <property type="match status" value="1"/>
</dbReference>
<dbReference type="Proteomes" id="UP000215633">
    <property type="component" value="Unassembled WGS sequence"/>
</dbReference>
<evidence type="ECO:0000313" key="2">
    <source>
        <dbReference type="Proteomes" id="UP000215633"/>
    </source>
</evidence>
<gene>
    <name evidence="1" type="ORF">CAL24_19510</name>
</gene>
<dbReference type="EMBL" id="NEVT01000008">
    <property type="protein sequence ID" value="OZI72486.1"/>
    <property type="molecule type" value="Genomic_DNA"/>
</dbReference>
<comment type="caution">
    <text evidence="1">The sequence shown here is derived from an EMBL/GenBank/DDBJ whole genome shotgun (WGS) entry which is preliminary data.</text>
</comment>
<sequence>MKKAVGITAGVVVVLAAGWLGATWYTGKRIESEAPAQLAAVNKEMADALAGMGFTLTIQQLDHARGFFTSRARYSIALAKAPGGPEDLPEGTVEVVSDIEHGPFPRRAIAGGHLLPKLAFVHSELAETENLKPLFELTKGATPLWGDTVVSYNGDSVGTAGIAPIEISREDGSLKFSGAHAEGRFVRASKNSVGHIAIGQVILDASKAESPLKLDMAGLNFDFDTRMGQFGFGIGSSNAKIDRFGFEDIETGAKIALQGLGYTVALTENDTNINLEAGYQVGQITVNGNDFGKGQATLKMERLDGKAAAELSRLYRELVTSMSDDGDDVSLTEEQRQQALQQVKQLLAGNPSLRLDPLVWQTGKGESRVTLAVDLAKPAEADAAASAATLPDTVREAVKAIDLKVTLSKPMLQDLIAQYMQGQGLEAQEAASEASDQVGSLAGMAEMLNIGKNDGDNIVGTFHYADGTANLNGQAIPADELFDNLLGGLVADDASEADEPAGQMLGAVDPTIIGGILDETGISYETDVSETGMPFIRIDAAHTGASSVRVDFNDCDEASSCSDLMLRAVVASARPIPLTRINDWNTRNRWTRAYLEDSKNAVLEMDVNAYGGIGGNGASYLISTFLTTLPAFAEVMTAK</sequence>
<reference evidence="2" key="1">
    <citation type="submission" date="2017-05" db="EMBL/GenBank/DDBJ databases">
        <title>Complete and WGS of Bordetella genogroups.</title>
        <authorList>
            <person name="Spilker T."/>
            <person name="Lipuma J."/>
        </authorList>
    </citation>
    <scope>NUCLEOTIDE SEQUENCE [LARGE SCALE GENOMIC DNA]</scope>
    <source>
        <strain evidence="2">AU8256</strain>
    </source>
</reference>
<evidence type="ECO:0008006" key="3">
    <source>
        <dbReference type="Google" id="ProtNLM"/>
    </source>
</evidence>
<proteinExistence type="predicted"/>
<dbReference type="RefSeq" id="WP_094807656.1">
    <property type="nucleotide sequence ID" value="NZ_NEVT01000008.1"/>
</dbReference>
<dbReference type="InterPro" id="IPR010352">
    <property type="entry name" value="DUF945"/>
</dbReference>
<organism evidence="1 2">
    <name type="scientific">Bordetella genomosp. 2</name>
    <dbReference type="NCBI Taxonomy" id="1983456"/>
    <lineage>
        <taxon>Bacteria</taxon>
        <taxon>Pseudomonadati</taxon>
        <taxon>Pseudomonadota</taxon>
        <taxon>Betaproteobacteria</taxon>
        <taxon>Burkholderiales</taxon>
        <taxon>Alcaligenaceae</taxon>
        <taxon>Bordetella</taxon>
    </lineage>
</organism>
<dbReference type="AlphaFoldDB" id="A0A261VEB7"/>
<dbReference type="InterPro" id="IPR019660">
    <property type="entry name" value="Put_sensory_transdc_reg_YbjN"/>
</dbReference>
<keyword evidence="2" id="KW-1185">Reference proteome</keyword>
<dbReference type="Pfam" id="PF06097">
    <property type="entry name" value="DUF945"/>
    <property type="match status" value="1"/>
</dbReference>
<protein>
    <recommendedName>
        <fullName evidence="3">DUF945 domain-containing protein</fullName>
    </recommendedName>
</protein>
<dbReference type="CDD" id="cd17511">
    <property type="entry name" value="YbjN_AmyR-like"/>
    <property type="match status" value="1"/>
</dbReference>
<evidence type="ECO:0000313" key="1">
    <source>
        <dbReference type="EMBL" id="OZI72486.1"/>
    </source>
</evidence>
<name>A0A261VEB7_9BORD</name>